<dbReference type="AlphaFoldDB" id="A0A6J4U0Y9"/>
<accession>A0A6J4U0Y9</accession>
<protein>
    <submittedName>
        <fullName evidence="1">Uncharacterized protein</fullName>
    </submittedName>
</protein>
<sequence>GERPRSSSRRTGACEKLFVLRVDDEVGHDHQLHRDGDRRHHHRFL</sequence>
<reference evidence="1" key="1">
    <citation type="submission" date="2020-02" db="EMBL/GenBank/DDBJ databases">
        <authorList>
            <person name="Meier V. D."/>
        </authorList>
    </citation>
    <scope>NUCLEOTIDE SEQUENCE</scope>
    <source>
        <strain evidence="1">AVDCRST_MAG23</strain>
    </source>
</reference>
<feature type="non-terminal residue" evidence="1">
    <location>
        <position position="1"/>
    </location>
</feature>
<proteinExistence type="predicted"/>
<name>A0A6J4U0Y9_9SPHN</name>
<evidence type="ECO:0000313" key="1">
    <source>
        <dbReference type="EMBL" id="CAA9537675.1"/>
    </source>
</evidence>
<feature type="non-terminal residue" evidence="1">
    <location>
        <position position="45"/>
    </location>
</feature>
<organism evidence="1">
    <name type="scientific">uncultured Sphingosinicella sp</name>
    <dbReference type="NCBI Taxonomy" id="478748"/>
    <lineage>
        <taxon>Bacteria</taxon>
        <taxon>Pseudomonadati</taxon>
        <taxon>Pseudomonadota</taxon>
        <taxon>Alphaproteobacteria</taxon>
        <taxon>Sphingomonadales</taxon>
        <taxon>Sphingosinicellaceae</taxon>
        <taxon>Sphingosinicella</taxon>
        <taxon>environmental samples</taxon>
    </lineage>
</organism>
<dbReference type="EMBL" id="CADCWD010000058">
    <property type="protein sequence ID" value="CAA9537675.1"/>
    <property type="molecule type" value="Genomic_DNA"/>
</dbReference>
<gene>
    <name evidence="1" type="ORF">AVDCRST_MAG23-1577</name>
</gene>